<keyword evidence="11" id="KW-1185">Reference proteome</keyword>
<comment type="similarity">
    <text evidence="2 8">Belongs to the sodium:solute symporter (SSF) (TC 2.A.21) family.</text>
</comment>
<dbReference type="EMBL" id="OAOP01000002">
    <property type="protein sequence ID" value="SNX67994.1"/>
    <property type="molecule type" value="Genomic_DNA"/>
</dbReference>
<feature type="transmembrane region" description="Helical" evidence="9">
    <location>
        <begin position="180"/>
        <end position="200"/>
    </location>
</feature>
<evidence type="ECO:0000256" key="1">
    <source>
        <dbReference type="ARBA" id="ARBA00004141"/>
    </source>
</evidence>
<accession>A0A285CK78</accession>
<comment type="subcellular location">
    <subcellularLocation>
        <location evidence="1">Membrane</location>
        <topology evidence="1">Multi-pass membrane protein</topology>
    </subcellularLocation>
</comment>
<dbReference type="InterPro" id="IPR019899">
    <property type="entry name" value="Na/solute_symporter_VC_2705"/>
</dbReference>
<dbReference type="PROSITE" id="PS50283">
    <property type="entry name" value="NA_SOLUT_SYMP_3"/>
    <property type="match status" value="1"/>
</dbReference>
<dbReference type="PANTHER" id="PTHR48086:SF5">
    <property type="entry name" value="NA(+):SOLUTE SYMPORTER (SSF FAMILY)"/>
    <property type="match status" value="1"/>
</dbReference>
<keyword evidence="3" id="KW-0813">Transport</keyword>
<keyword evidence="7 9" id="KW-0472">Membrane</keyword>
<dbReference type="InterPro" id="IPR050277">
    <property type="entry name" value="Sodium:Solute_Symporter"/>
</dbReference>
<feature type="transmembrane region" description="Helical" evidence="9">
    <location>
        <begin position="75"/>
        <end position="95"/>
    </location>
</feature>
<evidence type="ECO:0000256" key="3">
    <source>
        <dbReference type="ARBA" id="ARBA00022448"/>
    </source>
</evidence>
<evidence type="ECO:0000256" key="5">
    <source>
        <dbReference type="ARBA" id="ARBA00022692"/>
    </source>
</evidence>
<protein>
    <submittedName>
        <fullName evidence="10">Cation/acetate symporter</fullName>
    </submittedName>
</protein>
<dbReference type="GO" id="GO:0022857">
    <property type="term" value="F:transmembrane transporter activity"/>
    <property type="evidence" value="ECO:0007669"/>
    <property type="project" value="InterPro"/>
</dbReference>
<reference evidence="10 11" key="1">
    <citation type="submission" date="2017-08" db="EMBL/GenBank/DDBJ databases">
        <authorList>
            <person name="de Groot N.N."/>
        </authorList>
    </citation>
    <scope>NUCLEOTIDE SEQUENCE [LARGE SCALE GENOMIC DNA]</scope>
    <source>
        <strain evidence="10 11">JC228</strain>
    </source>
</reference>
<dbReference type="GO" id="GO:0005886">
    <property type="term" value="C:plasma membrane"/>
    <property type="evidence" value="ECO:0007669"/>
    <property type="project" value="TreeGrafter"/>
</dbReference>
<feature type="transmembrane region" description="Helical" evidence="9">
    <location>
        <begin position="277"/>
        <end position="298"/>
    </location>
</feature>
<feature type="transmembrane region" description="Helical" evidence="9">
    <location>
        <begin position="372"/>
        <end position="400"/>
    </location>
</feature>
<feature type="transmembrane region" description="Helical" evidence="9">
    <location>
        <begin position="243"/>
        <end position="265"/>
    </location>
</feature>
<organism evidence="10 11">
    <name type="scientific">Bacillus oleivorans</name>
    <dbReference type="NCBI Taxonomy" id="1448271"/>
    <lineage>
        <taxon>Bacteria</taxon>
        <taxon>Bacillati</taxon>
        <taxon>Bacillota</taxon>
        <taxon>Bacilli</taxon>
        <taxon>Bacillales</taxon>
        <taxon>Bacillaceae</taxon>
        <taxon>Bacillus</taxon>
    </lineage>
</organism>
<dbReference type="InterPro" id="IPR018212">
    <property type="entry name" value="Na/solute_symporter_CS"/>
</dbReference>
<feature type="transmembrane region" description="Helical" evidence="9">
    <location>
        <begin position="46"/>
        <end position="69"/>
    </location>
</feature>
<feature type="transmembrane region" description="Helical" evidence="9">
    <location>
        <begin position="116"/>
        <end position="134"/>
    </location>
</feature>
<gene>
    <name evidence="10" type="ORF">SAMN05877753_102199</name>
</gene>
<evidence type="ECO:0000256" key="9">
    <source>
        <dbReference type="SAM" id="Phobius"/>
    </source>
</evidence>
<name>A0A285CK78_9BACI</name>
<dbReference type="Pfam" id="PF00474">
    <property type="entry name" value="SSF"/>
    <property type="match status" value="2"/>
</dbReference>
<feature type="transmembrane region" description="Helical" evidence="9">
    <location>
        <begin position="146"/>
        <end position="168"/>
    </location>
</feature>
<dbReference type="Gene3D" id="1.20.1730.10">
    <property type="entry name" value="Sodium/glucose cotransporter"/>
    <property type="match status" value="1"/>
</dbReference>
<dbReference type="GO" id="GO:0046942">
    <property type="term" value="P:carboxylic acid transport"/>
    <property type="evidence" value="ECO:0007669"/>
    <property type="project" value="UniProtKB-ARBA"/>
</dbReference>
<evidence type="ECO:0000313" key="10">
    <source>
        <dbReference type="EMBL" id="SNX67994.1"/>
    </source>
</evidence>
<keyword evidence="4" id="KW-1003">Cell membrane</keyword>
<dbReference type="OrthoDB" id="9814523at2"/>
<feature type="transmembrane region" description="Helical" evidence="9">
    <location>
        <begin position="6"/>
        <end position="25"/>
    </location>
</feature>
<evidence type="ECO:0000256" key="8">
    <source>
        <dbReference type="RuleBase" id="RU362091"/>
    </source>
</evidence>
<feature type="transmembrane region" description="Helical" evidence="9">
    <location>
        <begin position="514"/>
        <end position="534"/>
    </location>
</feature>
<keyword evidence="5 9" id="KW-0812">Transmembrane</keyword>
<evidence type="ECO:0000256" key="2">
    <source>
        <dbReference type="ARBA" id="ARBA00006434"/>
    </source>
</evidence>
<evidence type="ECO:0000313" key="11">
    <source>
        <dbReference type="Proteomes" id="UP000219546"/>
    </source>
</evidence>
<keyword evidence="6 9" id="KW-1133">Transmembrane helix</keyword>
<dbReference type="Proteomes" id="UP000219546">
    <property type="component" value="Unassembled WGS sequence"/>
</dbReference>
<proteinExistence type="inferred from homology"/>
<sequence>MSVEALTLTLVLITFAIYLYIGWWAKVKDTSHFFVAGNEIPAVANGAAIAADWMSAASFISMAGLISFLGYDGTIYLMGWTGGYVLLALLLAPYLRKFGRYTVPDFIGDRYYSNGARAVAAIATLFISLTYVAGQMRGVGIVFSRYLQVDIAIGVLIGMAIVAFFAVLGGMKGITWTQVVQYFILIIAFIIPAAAISLQLTGIPVPQIGFTFSDIAQRLSSLQVELGMTEFLAPFQNLSGLNVFAVTLALMLGTAGLPHVIVRFYTVKDVRSARWSAGWALIFIALLYTTAPVVGVFAKFNLIESLHDQPIADVREISWVSKWEETGLLTLEDKNGDGILTFASTDSPENEVRIDQDIIVLSTPEVADLSPFVIALVAAGGLAAALSTASGLLLAMSSAISHDLYYRIFKPGASEIQRLRVGRIMIFLAVLVAGYFGINPPGFVGEVVAFAFGLAASSLFPAILLGIFDKRMNREGATWGIIVGLAFTLTMLLLMRSVQIFGTEAQVVESFFGINAQGIGVVGALLNFIVAYSVSRATKAPPEEISKMVEDIRIPRISKEG</sequence>
<dbReference type="RefSeq" id="WP_097157399.1">
    <property type="nucleotide sequence ID" value="NZ_JBEPMQ010000001.1"/>
</dbReference>
<feature type="transmembrane region" description="Helical" evidence="9">
    <location>
        <begin position="444"/>
        <end position="467"/>
    </location>
</feature>
<dbReference type="AlphaFoldDB" id="A0A285CK78"/>
<evidence type="ECO:0000256" key="6">
    <source>
        <dbReference type="ARBA" id="ARBA00022989"/>
    </source>
</evidence>
<dbReference type="InterPro" id="IPR001734">
    <property type="entry name" value="Na/solute_symporter"/>
</dbReference>
<dbReference type="PROSITE" id="PS00457">
    <property type="entry name" value="NA_SOLUT_SYMP_2"/>
    <property type="match status" value="1"/>
</dbReference>
<dbReference type="InterPro" id="IPR038377">
    <property type="entry name" value="Na/Glc_symporter_sf"/>
</dbReference>
<dbReference type="PANTHER" id="PTHR48086">
    <property type="entry name" value="SODIUM/PROLINE SYMPORTER-RELATED"/>
    <property type="match status" value="1"/>
</dbReference>
<evidence type="ECO:0000256" key="7">
    <source>
        <dbReference type="ARBA" id="ARBA00023136"/>
    </source>
</evidence>
<dbReference type="NCBIfam" id="TIGR03648">
    <property type="entry name" value="Na_symport_lg"/>
    <property type="match status" value="1"/>
</dbReference>
<dbReference type="CDD" id="cd11480">
    <property type="entry name" value="SLC5sbd_u4"/>
    <property type="match status" value="1"/>
</dbReference>
<evidence type="ECO:0000256" key="4">
    <source>
        <dbReference type="ARBA" id="ARBA00022475"/>
    </source>
</evidence>
<feature type="transmembrane region" description="Helical" evidence="9">
    <location>
        <begin position="421"/>
        <end position="438"/>
    </location>
</feature>
<feature type="transmembrane region" description="Helical" evidence="9">
    <location>
        <begin position="479"/>
        <end position="502"/>
    </location>
</feature>